<dbReference type="AlphaFoldDB" id="A0A8D9GH21"/>
<evidence type="ECO:0000256" key="5">
    <source>
        <dbReference type="ARBA" id="ARBA00022690"/>
    </source>
</evidence>
<evidence type="ECO:0000256" key="6">
    <source>
        <dbReference type="ARBA" id="ARBA00022704"/>
    </source>
</evidence>
<dbReference type="SUPFAM" id="SSF54403">
    <property type="entry name" value="Cystatin/monellin"/>
    <property type="match status" value="1"/>
</dbReference>
<feature type="non-terminal residue" evidence="11">
    <location>
        <position position="779"/>
    </location>
</feature>
<accession>A0A8D9GH21</accession>
<dbReference type="Gramene" id="A03p17890.2_BraZ1">
    <property type="protein sequence ID" value="A03p17890.2_BraZ1.CDS"/>
    <property type="gene ID" value="A03g17890.2_BraZ1"/>
</dbReference>
<dbReference type="EMBL" id="LS974619">
    <property type="protein sequence ID" value="CAG7880446.1"/>
    <property type="molecule type" value="Genomic_DNA"/>
</dbReference>
<name>A0A8D9GH21_BRACM</name>
<dbReference type="CDD" id="cd00042">
    <property type="entry name" value="CY"/>
    <property type="match status" value="1"/>
</dbReference>
<evidence type="ECO:0000256" key="3">
    <source>
        <dbReference type="ARBA" id="ARBA00022676"/>
    </source>
</evidence>
<evidence type="ECO:0000313" key="11">
    <source>
        <dbReference type="EMBL" id="CAG7880446.1"/>
    </source>
</evidence>
<keyword evidence="7" id="KW-0812">Transmembrane</keyword>
<dbReference type="GO" id="GO:0004869">
    <property type="term" value="F:cysteine-type endopeptidase inhibitor activity"/>
    <property type="evidence" value="ECO:0007669"/>
    <property type="project" value="UniProtKB-KW"/>
</dbReference>
<dbReference type="GO" id="GO:0000139">
    <property type="term" value="C:Golgi membrane"/>
    <property type="evidence" value="ECO:0007669"/>
    <property type="project" value="UniProtKB-SubCell"/>
</dbReference>
<dbReference type="InterPro" id="IPR000010">
    <property type="entry name" value="Cystatin_dom"/>
</dbReference>
<organism evidence="11 12">
    <name type="scientific">Brassica campestris</name>
    <name type="common">Field mustard</name>
    <dbReference type="NCBI Taxonomy" id="3711"/>
    <lineage>
        <taxon>Eukaryota</taxon>
        <taxon>Viridiplantae</taxon>
        <taxon>Streptophyta</taxon>
        <taxon>Embryophyta</taxon>
        <taxon>Tracheophyta</taxon>
        <taxon>Spermatophyta</taxon>
        <taxon>Magnoliopsida</taxon>
        <taxon>eudicotyledons</taxon>
        <taxon>Gunneridae</taxon>
        <taxon>Pentapetalae</taxon>
        <taxon>rosids</taxon>
        <taxon>malvids</taxon>
        <taxon>Brassicales</taxon>
        <taxon>Brassicaceae</taxon>
        <taxon>Brassiceae</taxon>
        <taxon>Brassica</taxon>
    </lineage>
</organism>
<dbReference type="GO" id="GO:0016757">
    <property type="term" value="F:glycosyltransferase activity"/>
    <property type="evidence" value="ECO:0007669"/>
    <property type="project" value="UniProtKB-KW"/>
</dbReference>
<keyword evidence="8" id="KW-0333">Golgi apparatus</keyword>
<gene>
    <name evidence="11" type="ORF">BRAPAZ1V2_A03P17890.2</name>
</gene>
<dbReference type="InterPro" id="IPR046350">
    <property type="entry name" value="Cystatin_sf"/>
</dbReference>
<keyword evidence="6" id="KW-0789">Thiol protease inhibitor</keyword>
<dbReference type="SMART" id="SM00043">
    <property type="entry name" value="CY"/>
    <property type="match status" value="1"/>
</dbReference>
<evidence type="ECO:0000313" key="12">
    <source>
        <dbReference type="Proteomes" id="UP000694005"/>
    </source>
</evidence>
<proteinExistence type="inferred from homology"/>
<reference evidence="11 12" key="1">
    <citation type="submission" date="2021-07" db="EMBL/GenBank/DDBJ databases">
        <authorList>
            <consortium name="Genoscope - CEA"/>
            <person name="William W."/>
        </authorList>
    </citation>
    <scope>NUCLEOTIDE SEQUENCE [LARGE SCALE GENOMIC DNA]</scope>
</reference>
<keyword evidence="5" id="KW-0646">Protease inhibitor</keyword>
<keyword evidence="7" id="KW-0735">Signal-anchor</keyword>
<dbReference type="InterPro" id="IPR004263">
    <property type="entry name" value="Exostosin"/>
</dbReference>
<evidence type="ECO:0000256" key="7">
    <source>
        <dbReference type="ARBA" id="ARBA00022968"/>
    </source>
</evidence>
<evidence type="ECO:0000259" key="10">
    <source>
        <dbReference type="SMART" id="SM00043"/>
    </source>
</evidence>
<evidence type="ECO:0000256" key="1">
    <source>
        <dbReference type="ARBA" id="ARBA00004323"/>
    </source>
</evidence>
<feature type="region of interest" description="Disordered" evidence="9">
    <location>
        <begin position="1"/>
        <end position="30"/>
    </location>
</feature>
<dbReference type="PANTHER" id="PTHR11062">
    <property type="entry name" value="EXOSTOSIN HEPARAN SULFATE GLYCOSYLTRANSFERASE -RELATED"/>
    <property type="match status" value="1"/>
</dbReference>
<dbReference type="Proteomes" id="UP000694005">
    <property type="component" value="Chromosome A03"/>
</dbReference>
<dbReference type="InterPro" id="IPR018073">
    <property type="entry name" value="Prot_inh_cystat_CS"/>
</dbReference>
<feature type="domain" description="Cystatin" evidence="10">
    <location>
        <begin position="668"/>
        <end position="774"/>
    </location>
</feature>
<dbReference type="Pfam" id="PF16845">
    <property type="entry name" value="SQAPI"/>
    <property type="match status" value="1"/>
</dbReference>
<keyword evidence="3" id="KW-0328">Glycosyltransferase</keyword>
<dbReference type="Gene3D" id="3.10.450.10">
    <property type="match status" value="1"/>
</dbReference>
<evidence type="ECO:0000256" key="9">
    <source>
        <dbReference type="SAM" id="MobiDB-lite"/>
    </source>
</evidence>
<sequence>FLTRYGSSNQEHHIPLTTTMKNNNSSSSIKNQPCNKKPTILLLLLSLLTTSLLILRLSQNKTILITTTTTSDSDHHHRHRHDSCLGRYIYIHKLPSKFNTDILQDCESITRPKDKISMCKYLDNSGFGPRIGDAVSIDSKYSPSWHATNQFMLEVIFHEKMKRYECLTRNSSLASAFYIPYYAGLDFRRNLRRRNVAERDAAGKEMFEWLKKQPQWKGMSGKDHFLVTGRISRDFRRNPDNNSLWGTNLMILPESQNLSFLTIERSPTSHNEFAIPYPTYFHPTSTVEIRQWQDKIKLTNRTILFSFAGAQRPSRSQNGLVRSQVIEQCKSSSKTCRFLDCDVKANGCDDPMSLMKLFESSVFCLQPPGDSLTRRSVFDSILAGCIPVFFNQGSAYKQYVWHLPNNDGEYSVYIPVKELRTGGKSKIEEILQGIPNEKVIDMRENVIRLVPNIVYTKPNRYKPDRETFEDAFDVAVKGVIKRIEEKRREIQDFMKLNNVKMLNILIKSKMKGRRDFCSGFPLRLYGQFLEMLVEKVQNSIVVHDLDITNLRSKLIAYMAWGNVWTIVEHLRVSSHNISLQGQTKSNLCLLNIDHINIFEISFSNQRLKKNKKTADPSMSHTLKWWWGSLHVGKKGRSNMSQVYLKLSLLGLLVVAVVTPSANAIRKSVVLGGKSDVPNVQTNMEVQELGRYCVEQFNLHEQSGKGNVASSIERAVLNPLTFSRVVSAQQQVVAGLKYYLRIEVTQPDGTNRMFDSVVVVQPWLHSKTLLGFTPVATPIY</sequence>
<feature type="compositionally biased region" description="Low complexity" evidence="9">
    <location>
        <begin position="21"/>
        <end position="30"/>
    </location>
</feature>
<dbReference type="Pfam" id="PF03016">
    <property type="entry name" value="Exostosin_GT47"/>
    <property type="match status" value="1"/>
</dbReference>
<keyword evidence="4" id="KW-0808">Transferase</keyword>
<comment type="similarity">
    <text evidence="2">Belongs to the glycosyltransferase 47 family.</text>
</comment>
<evidence type="ECO:0000256" key="4">
    <source>
        <dbReference type="ARBA" id="ARBA00022679"/>
    </source>
</evidence>
<comment type="subcellular location">
    <subcellularLocation>
        <location evidence="1">Golgi apparatus membrane</location>
        <topology evidence="1">Single-pass type II membrane protein</topology>
    </subcellularLocation>
</comment>
<evidence type="ECO:0000256" key="8">
    <source>
        <dbReference type="ARBA" id="ARBA00023034"/>
    </source>
</evidence>
<dbReference type="PANTHER" id="PTHR11062:SF204">
    <property type="entry name" value="XYLOGLUCAN GALACTOSYLTRANSFERASE GT15-RELATED"/>
    <property type="match status" value="1"/>
</dbReference>
<evidence type="ECO:0000256" key="2">
    <source>
        <dbReference type="ARBA" id="ARBA00010271"/>
    </source>
</evidence>
<protein>
    <recommendedName>
        <fullName evidence="10">Cystatin domain-containing protein</fullName>
    </recommendedName>
</protein>
<dbReference type="InterPro" id="IPR040911">
    <property type="entry name" value="Exostosin_GT47"/>
</dbReference>
<dbReference type="PROSITE" id="PS00287">
    <property type="entry name" value="CYSTATIN"/>
    <property type="match status" value="1"/>
</dbReference>